<dbReference type="PANTHER" id="PTHR42847:SF4">
    <property type="entry name" value="ALKANESULFONATE MONOOXYGENASE-RELATED"/>
    <property type="match status" value="1"/>
</dbReference>
<dbReference type="EMBL" id="CP073767">
    <property type="protein sequence ID" value="UWZ50601.1"/>
    <property type="molecule type" value="Genomic_DNA"/>
</dbReference>
<dbReference type="PANTHER" id="PTHR42847">
    <property type="entry name" value="ALKANESULFONATE MONOOXYGENASE"/>
    <property type="match status" value="1"/>
</dbReference>
<dbReference type="KEGG" id="daur:Daura_27650"/>
<dbReference type="NCBIfam" id="TIGR03619">
    <property type="entry name" value="F420_Rv2161c"/>
    <property type="match status" value="1"/>
</dbReference>
<dbReference type="InterPro" id="IPR019921">
    <property type="entry name" value="Lucif-like_OxRdtase_Rv2161c"/>
</dbReference>
<dbReference type="InterPro" id="IPR050172">
    <property type="entry name" value="SsuD_RutA_monooxygenase"/>
</dbReference>
<evidence type="ECO:0000256" key="3">
    <source>
        <dbReference type="ARBA" id="ARBA00023002"/>
    </source>
</evidence>
<dbReference type="AlphaFoldDB" id="A0A9Q9I905"/>
<protein>
    <submittedName>
        <fullName evidence="6">LLM class F420-dependent oxidoreductase</fullName>
    </submittedName>
</protein>
<feature type="domain" description="Luciferase-like" evidence="5">
    <location>
        <begin position="13"/>
        <end position="245"/>
    </location>
</feature>
<dbReference type="Pfam" id="PF00296">
    <property type="entry name" value="Bac_luciferase"/>
    <property type="match status" value="1"/>
</dbReference>
<evidence type="ECO:0000256" key="2">
    <source>
        <dbReference type="ARBA" id="ARBA00022643"/>
    </source>
</evidence>
<sequence length="288" mass="31156">MELKLGVMPVLGGTGAADPATTARFVRLLEELGCESVWAVEHVVVPDDYTSAYPYDPGGRMSLGAGDDIPDPLHWLTFAAAHTTSLRLGTAMLILPEHHPVELAKRLATVDVLSGGRLLAGIGVGWLREEYDAVGVPFEERGARADEYLEAMHALWTRAPATYTGRFVSFRDVHSRPRPTRPGGVPIVVGGHSMAAVRRAARHGSGWYPLGVTGVRFAELRAALAEQCAAAGRSIDDIEITMRAPGNVGDLETLRSLGVARVVIRADPNDPVGVRDKVRRYQREVLRV</sequence>
<evidence type="ECO:0000259" key="5">
    <source>
        <dbReference type="Pfam" id="PF00296"/>
    </source>
</evidence>
<accession>A0A9Q9I905</accession>
<evidence type="ECO:0000256" key="1">
    <source>
        <dbReference type="ARBA" id="ARBA00022630"/>
    </source>
</evidence>
<name>A0A9Q9I905_9ACTN</name>
<dbReference type="GO" id="GO:0046306">
    <property type="term" value="P:alkanesulfonate catabolic process"/>
    <property type="evidence" value="ECO:0007669"/>
    <property type="project" value="TreeGrafter"/>
</dbReference>
<reference evidence="6" key="1">
    <citation type="submission" date="2021-04" db="EMBL/GenBank/DDBJ databases">
        <title>Dactylosporangium aurantiacum NRRL B-8018 full assembly.</title>
        <authorList>
            <person name="Hartkoorn R.C."/>
            <person name="Beaudoing E."/>
            <person name="Hot D."/>
        </authorList>
    </citation>
    <scope>NUCLEOTIDE SEQUENCE</scope>
    <source>
        <strain evidence="6">NRRL B-8018</strain>
    </source>
</reference>
<dbReference type="Gene3D" id="3.20.20.30">
    <property type="entry name" value="Luciferase-like domain"/>
    <property type="match status" value="1"/>
</dbReference>
<dbReference type="RefSeq" id="WP_052386978.1">
    <property type="nucleotide sequence ID" value="NZ_CP073767.1"/>
</dbReference>
<keyword evidence="1" id="KW-0285">Flavoprotein</keyword>
<dbReference type="OrthoDB" id="9781803at2"/>
<evidence type="ECO:0000313" key="7">
    <source>
        <dbReference type="Proteomes" id="UP001058003"/>
    </source>
</evidence>
<proteinExistence type="predicted"/>
<evidence type="ECO:0000256" key="4">
    <source>
        <dbReference type="ARBA" id="ARBA00023033"/>
    </source>
</evidence>
<keyword evidence="4" id="KW-0503">Monooxygenase</keyword>
<dbReference type="GO" id="GO:0008726">
    <property type="term" value="F:alkanesulfonate monooxygenase activity"/>
    <property type="evidence" value="ECO:0007669"/>
    <property type="project" value="TreeGrafter"/>
</dbReference>
<dbReference type="InterPro" id="IPR036661">
    <property type="entry name" value="Luciferase-like_sf"/>
</dbReference>
<dbReference type="Proteomes" id="UP001058003">
    <property type="component" value="Chromosome"/>
</dbReference>
<gene>
    <name evidence="6" type="ORF">Daura_27650</name>
</gene>
<evidence type="ECO:0000313" key="6">
    <source>
        <dbReference type="EMBL" id="UWZ50601.1"/>
    </source>
</evidence>
<keyword evidence="2" id="KW-0288">FMN</keyword>
<keyword evidence="3" id="KW-0560">Oxidoreductase</keyword>
<dbReference type="SUPFAM" id="SSF51679">
    <property type="entry name" value="Bacterial luciferase-like"/>
    <property type="match status" value="1"/>
</dbReference>
<dbReference type="InterPro" id="IPR011251">
    <property type="entry name" value="Luciferase-like_dom"/>
</dbReference>
<organism evidence="6 7">
    <name type="scientific">Dactylosporangium aurantiacum</name>
    <dbReference type="NCBI Taxonomy" id="35754"/>
    <lineage>
        <taxon>Bacteria</taxon>
        <taxon>Bacillati</taxon>
        <taxon>Actinomycetota</taxon>
        <taxon>Actinomycetes</taxon>
        <taxon>Micromonosporales</taxon>
        <taxon>Micromonosporaceae</taxon>
        <taxon>Dactylosporangium</taxon>
    </lineage>
</organism>
<keyword evidence="7" id="KW-1185">Reference proteome</keyword>